<evidence type="ECO:0000256" key="13">
    <source>
        <dbReference type="ARBA" id="ARBA00047833"/>
    </source>
</evidence>
<feature type="domain" description="Mur ligase N-terminal catalytic" evidence="15">
    <location>
        <begin position="22"/>
        <end position="121"/>
    </location>
</feature>
<dbReference type="UniPathway" id="UPA00219"/>
<dbReference type="Proteomes" id="UP000294343">
    <property type="component" value="Chromosome"/>
</dbReference>
<dbReference type="InterPro" id="IPR004101">
    <property type="entry name" value="Mur_ligase_C"/>
</dbReference>
<dbReference type="PANTHER" id="PTHR43445:SF3">
    <property type="entry name" value="UDP-N-ACETYLMURAMATE--L-ALANINE LIGASE"/>
    <property type="match status" value="1"/>
</dbReference>
<feature type="domain" description="Mur ligase central" evidence="17">
    <location>
        <begin position="125"/>
        <end position="305"/>
    </location>
</feature>
<dbReference type="SUPFAM" id="SSF53244">
    <property type="entry name" value="MurD-like peptide ligases, peptide-binding domain"/>
    <property type="match status" value="1"/>
</dbReference>
<organism evidence="18 19">
    <name type="scientific">Candidatus Erwinia haradaeae</name>
    <dbReference type="NCBI Taxonomy" id="1922217"/>
    <lineage>
        <taxon>Bacteria</taxon>
        <taxon>Pseudomonadati</taxon>
        <taxon>Pseudomonadota</taxon>
        <taxon>Gammaproteobacteria</taxon>
        <taxon>Enterobacterales</taxon>
        <taxon>Erwiniaceae</taxon>
        <taxon>Erwinia</taxon>
    </lineage>
</organism>
<dbReference type="GO" id="GO:0008360">
    <property type="term" value="P:regulation of cell shape"/>
    <property type="evidence" value="ECO:0007669"/>
    <property type="project" value="UniProtKB-KW"/>
</dbReference>
<dbReference type="GO" id="GO:0051301">
    <property type="term" value="P:cell division"/>
    <property type="evidence" value="ECO:0007669"/>
    <property type="project" value="UniProtKB-KW"/>
</dbReference>
<dbReference type="GO" id="GO:0071555">
    <property type="term" value="P:cell wall organization"/>
    <property type="evidence" value="ECO:0007669"/>
    <property type="project" value="UniProtKB-KW"/>
</dbReference>
<reference evidence="18 19" key="1">
    <citation type="submission" date="2019-02" db="EMBL/GenBank/DDBJ databases">
        <authorList>
            <person name="Manzano-Marin A."/>
            <person name="Manzano-Marin A."/>
        </authorList>
    </citation>
    <scope>NUCLEOTIDE SEQUENCE [LARGE SCALE GENOMIC DNA]</scope>
    <source>
        <strain evidence="18 19">ErCipseudotsugae</strain>
    </source>
</reference>
<dbReference type="HAMAP" id="MF_00046">
    <property type="entry name" value="MurC"/>
    <property type="match status" value="1"/>
</dbReference>
<keyword evidence="9 14" id="KW-0133">Cell shape</keyword>
<dbReference type="Gene3D" id="3.90.190.20">
    <property type="entry name" value="Mur ligase, C-terminal domain"/>
    <property type="match status" value="1"/>
</dbReference>
<dbReference type="InterPro" id="IPR036565">
    <property type="entry name" value="Mur-like_cat_sf"/>
</dbReference>
<evidence type="ECO:0000256" key="2">
    <source>
        <dbReference type="ARBA" id="ARBA00004752"/>
    </source>
</evidence>
<dbReference type="GO" id="GO:0008763">
    <property type="term" value="F:UDP-N-acetylmuramate-L-alanine ligase activity"/>
    <property type="evidence" value="ECO:0007669"/>
    <property type="project" value="UniProtKB-UniRule"/>
</dbReference>
<evidence type="ECO:0000256" key="7">
    <source>
        <dbReference type="ARBA" id="ARBA00022741"/>
    </source>
</evidence>
<evidence type="ECO:0000259" key="17">
    <source>
        <dbReference type="Pfam" id="PF08245"/>
    </source>
</evidence>
<keyword evidence="11 14" id="KW-0131">Cell cycle</keyword>
<evidence type="ECO:0000256" key="14">
    <source>
        <dbReference type="HAMAP-Rule" id="MF_00046"/>
    </source>
</evidence>
<gene>
    <name evidence="14 18" type="primary">murC</name>
    <name evidence="18" type="ORF">ERCIPSPA2889_383</name>
</gene>
<dbReference type="GO" id="GO:0005737">
    <property type="term" value="C:cytoplasm"/>
    <property type="evidence" value="ECO:0007669"/>
    <property type="project" value="UniProtKB-SubCell"/>
</dbReference>
<evidence type="ECO:0000256" key="8">
    <source>
        <dbReference type="ARBA" id="ARBA00022840"/>
    </source>
</evidence>
<sequence>MTNAKPVSVLRAITSKMRYFQHIHFVGIGGSGMSGIATILAQEGYTISGSELMPNVITQYLKTIGVTIFCHHYSENIKNSNLVVISSAISEDNPEVVAAHRANIPVIRRAEMLSELMRFRYGITISGTHGKTTTTAMIACIYEEGGLDPTLINGGVVKAIGTNARLGKSCYLIAEADESDASLLCLQPILAVITNIEADHLDTYQGSFYKLKQTFIKFLHNLPFYGRAILCIDDEVIRSIIPHIKRKIITYGYSKDADIQVLNYQYDKGKSYFTLIRQNKPVMEITLNIPGLHHALNAAAAVAVAAEDGISDADIICALQNFQGVSRRFDILGEYSLDQVNGCTGTVILIDDYGHHPTEINVTIKTIRSMWPDRNLIMIFQPHRYTRTRDLHFDFTNVLSQVDELIMLEVYSAGESPISGADSNSLCCSIRDYKKLNPILISNHNQVLKNLLPRLTGNNLVLVQGAGDIETIAYEISRALS</sequence>
<comment type="catalytic activity">
    <reaction evidence="13 14">
        <text>UDP-N-acetyl-alpha-D-muramate + L-alanine + ATP = UDP-N-acetyl-alpha-D-muramoyl-L-alanine + ADP + phosphate + H(+)</text>
        <dbReference type="Rhea" id="RHEA:23372"/>
        <dbReference type="ChEBI" id="CHEBI:15378"/>
        <dbReference type="ChEBI" id="CHEBI:30616"/>
        <dbReference type="ChEBI" id="CHEBI:43474"/>
        <dbReference type="ChEBI" id="CHEBI:57972"/>
        <dbReference type="ChEBI" id="CHEBI:70757"/>
        <dbReference type="ChEBI" id="CHEBI:83898"/>
        <dbReference type="ChEBI" id="CHEBI:456216"/>
        <dbReference type="EC" id="6.3.2.8"/>
    </reaction>
</comment>
<dbReference type="OrthoDB" id="9804126at2"/>
<dbReference type="FunFam" id="3.40.1190.10:FF:000001">
    <property type="entry name" value="UDP-N-acetylmuramate--L-alanine ligase"/>
    <property type="match status" value="1"/>
</dbReference>
<keyword evidence="5 14" id="KW-0436">Ligase</keyword>
<feature type="binding site" evidence="14">
    <location>
        <begin position="127"/>
        <end position="133"/>
    </location>
    <ligand>
        <name>ATP</name>
        <dbReference type="ChEBI" id="CHEBI:30616"/>
    </ligand>
</feature>
<evidence type="ECO:0000256" key="1">
    <source>
        <dbReference type="ARBA" id="ARBA00004496"/>
    </source>
</evidence>
<keyword evidence="6 14" id="KW-0132">Cell division</keyword>
<dbReference type="Gene3D" id="3.40.1190.10">
    <property type="entry name" value="Mur-like, catalytic domain"/>
    <property type="match status" value="1"/>
</dbReference>
<evidence type="ECO:0000256" key="10">
    <source>
        <dbReference type="ARBA" id="ARBA00022984"/>
    </source>
</evidence>
<comment type="pathway">
    <text evidence="2 14">Cell wall biogenesis; peptidoglycan biosynthesis.</text>
</comment>
<keyword evidence="7 14" id="KW-0547">Nucleotide-binding</keyword>
<dbReference type="InterPro" id="IPR000713">
    <property type="entry name" value="Mur_ligase_N"/>
</dbReference>
<dbReference type="SUPFAM" id="SSF51984">
    <property type="entry name" value="MurCD N-terminal domain"/>
    <property type="match status" value="1"/>
</dbReference>
<evidence type="ECO:0000313" key="19">
    <source>
        <dbReference type="Proteomes" id="UP000294343"/>
    </source>
</evidence>
<dbReference type="PANTHER" id="PTHR43445">
    <property type="entry name" value="UDP-N-ACETYLMURAMATE--L-ALANINE LIGASE-RELATED"/>
    <property type="match status" value="1"/>
</dbReference>
<protein>
    <recommendedName>
        <fullName evidence="3 14">UDP-N-acetylmuramate--L-alanine ligase</fullName>
        <ecNumber evidence="3 14">6.3.2.8</ecNumber>
    </recommendedName>
    <alternativeName>
        <fullName evidence="14">UDP-N-acetylmuramoyl-L-alanine synthetase</fullName>
    </alternativeName>
</protein>
<feature type="domain" description="Mur ligase C-terminal" evidence="16">
    <location>
        <begin position="345"/>
        <end position="467"/>
    </location>
</feature>
<dbReference type="Pfam" id="PF01225">
    <property type="entry name" value="Mur_ligase"/>
    <property type="match status" value="1"/>
</dbReference>
<dbReference type="GO" id="GO:0009252">
    <property type="term" value="P:peptidoglycan biosynthetic process"/>
    <property type="evidence" value="ECO:0007669"/>
    <property type="project" value="UniProtKB-UniRule"/>
</dbReference>
<dbReference type="RefSeq" id="WP_157989176.1">
    <property type="nucleotide sequence ID" value="NZ_LR217730.1"/>
</dbReference>
<keyword evidence="8 14" id="KW-0067">ATP-binding</keyword>
<proteinExistence type="inferred from homology"/>
<dbReference type="InterPro" id="IPR050061">
    <property type="entry name" value="MurCDEF_pg_biosynth"/>
</dbReference>
<dbReference type="InterPro" id="IPR013221">
    <property type="entry name" value="Mur_ligase_cen"/>
</dbReference>
<evidence type="ECO:0000259" key="15">
    <source>
        <dbReference type="Pfam" id="PF01225"/>
    </source>
</evidence>
<evidence type="ECO:0000256" key="9">
    <source>
        <dbReference type="ARBA" id="ARBA00022960"/>
    </source>
</evidence>
<dbReference type="NCBIfam" id="TIGR01082">
    <property type="entry name" value="murC"/>
    <property type="match status" value="1"/>
</dbReference>
<evidence type="ECO:0000256" key="6">
    <source>
        <dbReference type="ARBA" id="ARBA00022618"/>
    </source>
</evidence>
<evidence type="ECO:0000259" key="16">
    <source>
        <dbReference type="Pfam" id="PF02875"/>
    </source>
</evidence>
<name>A0A451DI04_9GAMM</name>
<comment type="subcellular location">
    <subcellularLocation>
        <location evidence="1 14">Cytoplasm</location>
    </subcellularLocation>
</comment>
<dbReference type="EMBL" id="LR217730">
    <property type="protein sequence ID" value="VFP86259.1"/>
    <property type="molecule type" value="Genomic_DNA"/>
</dbReference>
<comment type="function">
    <text evidence="14">Cell wall formation.</text>
</comment>
<accession>A0A451DI04</accession>
<keyword evidence="4 14" id="KW-0963">Cytoplasm</keyword>
<comment type="similarity">
    <text evidence="14">Belongs to the MurCDEF family.</text>
</comment>
<dbReference type="InterPro" id="IPR036615">
    <property type="entry name" value="Mur_ligase_C_dom_sf"/>
</dbReference>
<dbReference type="Pfam" id="PF08245">
    <property type="entry name" value="Mur_ligase_M"/>
    <property type="match status" value="1"/>
</dbReference>
<evidence type="ECO:0000256" key="5">
    <source>
        <dbReference type="ARBA" id="ARBA00022598"/>
    </source>
</evidence>
<dbReference type="SUPFAM" id="SSF53623">
    <property type="entry name" value="MurD-like peptide ligases, catalytic domain"/>
    <property type="match status" value="1"/>
</dbReference>
<dbReference type="AlphaFoldDB" id="A0A451DI04"/>
<evidence type="ECO:0000256" key="4">
    <source>
        <dbReference type="ARBA" id="ARBA00022490"/>
    </source>
</evidence>
<dbReference type="Pfam" id="PF02875">
    <property type="entry name" value="Mur_ligase_C"/>
    <property type="match status" value="1"/>
</dbReference>
<evidence type="ECO:0000256" key="3">
    <source>
        <dbReference type="ARBA" id="ARBA00012211"/>
    </source>
</evidence>
<evidence type="ECO:0000256" key="11">
    <source>
        <dbReference type="ARBA" id="ARBA00023306"/>
    </source>
</evidence>
<evidence type="ECO:0000256" key="12">
    <source>
        <dbReference type="ARBA" id="ARBA00023316"/>
    </source>
</evidence>
<dbReference type="Gene3D" id="3.40.50.720">
    <property type="entry name" value="NAD(P)-binding Rossmann-like Domain"/>
    <property type="match status" value="1"/>
</dbReference>
<dbReference type="GO" id="GO:0005524">
    <property type="term" value="F:ATP binding"/>
    <property type="evidence" value="ECO:0007669"/>
    <property type="project" value="UniProtKB-UniRule"/>
</dbReference>
<keyword evidence="10 14" id="KW-0573">Peptidoglycan synthesis</keyword>
<evidence type="ECO:0000313" key="18">
    <source>
        <dbReference type="EMBL" id="VFP86259.1"/>
    </source>
</evidence>
<dbReference type="EC" id="6.3.2.8" evidence="3 14"/>
<dbReference type="InterPro" id="IPR005758">
    <property type="entry name" value="UDP-N-AcMur_Ala_ligase_MurC"/>
</dbReference>
<keyword evidence="12 14" id="KW-0961">Cell wall biogenesis/degradation</keyword>